<evidence type="ECO:0000256" key="1">
    <source>
        <dbReference type="SAM" id="Coils"/>
    </source>
</evidence>
<proteinExistence type="predicted"/>
<feature type="domain" description="HTH arsR-type" evidence="2">
    <location>
        <begin position="4"/>
        <end position="31"/>
    </location>
</feature>
<sequence length="189" mass="21783">MHKQLSRDIDVTQQAVVKHLKILEKHGLVESQDEPSTRGPNRRVYNASREVSLHIDIGPSTYKQKAETDFDINSISSQHQRVLDVIEESRHMESKARMDLLSRVSEDLRKSVDDVENERRSLMALIGELNNELTLTAHAAECNYQERRLLHHILHNKDYTIESAAVSLGLREPEVRLMLENLQTRGLTR</sequence>
<dbReference type="GO" id="GO:0003700">
    <property type="term" value="F:DNA-binding transcription factor activity"/>
    <property type="evidence" value="ECO:0007669"/>
    <property type="project" value="InterPro"/>
</dbReference>
<dbReference type="Pfam" id="PF01022">
    <property type="entry name" value="HTH_5"/>
    <property type="match status" value="1"/>
</dbReference>
<dbReference type="InterPro" id="IPR001845">
    <property type="entry name" value="HTH_ArsR_DNA-bd_dom"/>
</dbReference>
<organism evidence="3 4">
    <name type="scientific">Marine Group III euryarchaeote CG-Epi2</name>
    <dbReference type="NCBI Taxonomy" id="1888996"/>
    <lineage>
        <taxon>Archaea</taxon>
        <taxon>Methanobacteriati</taxon>
        <taxon>Thermoplasmatota</taxon>
        <taxon>Thermoplasmata</taxon>
        <taxon>Candidatus Thermoprofundales</taxon>
    </lineage>
</organism>
<comment type="caution">
    <text evidence="3">The sequence shown here is derived from an EMBL/GenBank/DDBJ whole genome shotgun (WGS) entry which is preliminary data.</text>
</comment>
<dbReference type="Proteomes" id="UP000183615">
    <property type="component" value="Unassembled WGS sequence"/>
</dbReference>
<gene>
    <name evidence="3" type="ORF">BET99_03715</name>
</gene>
<feature type="coiled-coil region" evidence="1">
    <location>
        <begin position="98"/>
        <end position="132"/>
    </location>
</feature>
<dbReference type="InterPro" id="IPR036390">
    <property type="entry name" value="WH_DNA-bd_sf"/>
</dbReference>
<protein>
    <recommendedName>
        <fullName evidence="2">HTH arsR-type domain-containing protein</fullName>
    </recommendedName>
</protein>
<reference evidence="3 4" key="1">
    <citation type="submission" date="2016-08" db="EMBL/GenBank/DDBJ databases">
        <title>New Insights into Marine Group III Euryarchaeota, from dark to light.</title>
        <authorList>
            <person name="Haro-Moreno J.M."/>
            <person name="Rodriguez-Valera F."/>
            <person name="Lopez-Garcia P."/>
            <person name="Moreira D."/>
            <person name="Martin-Cuadrado A.B."/>
        </authorList>
    </citation>
    <scope>NUCLEOTIDE SEQUENCE [LARGE SCALE GENOMIC DNA]</scope>
    <source>
        <strain evidence="3">CG-Epi2</strain>
    </source>
</reference>
<evidence type="ECO:0000259" key="2">
    <source>
        <dbReference type="Pfam" id="PF01022"/>
    </source>
</evidence>
<dbReference type="Gene3D" id="1.10.10.10">
    <property type="entry name" value="Winged helix-like DNA-binding domain superfamily/Winged helix DNA-binding domain"/>
    <property type="match status" value="1"/>
</dbReference>
<keyword evidence="1" id="KW-0175">Coiled coil</keyword>
<name>A0A1J5U1T9_9ARCH</name>
<dbReference type="AlphaFoldDB" id="A0A1J5U1T9"/>
<evidence type="ECO:0000313" key="4">
    <source>
        <dbReference type="Proteomes" id="UP000183615"/>
    </source>
</evidence>
<evidence type="ECO:0000313" key="3">
    <source>
        <dbReference type="EMBL" id="OIR22741.1"/>
    </source>
</evidence>
<dbReference type="SUPFAM" id="SSF46785">
    <property type="entry name" value="Winged helix' DNA-binding domain"/>
    <property type="match status" value="1"/>
</dbReference>
<dbReference type="InterPro" id="IPR036388">
    <property type="entry name" value="WH-like_DNA-bd_sf"/>
</dbReference>
<dbReference type="EMBL" id="MIYZ01000007">
    <property type="protein sequence ID" value="OIR22741.1"/>
    <property type="molecule type" value="Genomic_DNA"/>
</dbReference>
<accession>A0A1J5U1T9</accession>